<keyword evidence="2" id="KW-0012">Acyltransferase</keyword>
<dbReference type="GO" id="GO:0016747">
    <property type="term" value="F:acyltransferase activity, transferring groups other than amino-acyl groups"/>
    <property type="evidence" value="ECO:0007669"/>
    <property type="project" value="InterPro"/>
</dbReference>
<dbReference type="SUPFAM" id="SSF55729">
    <property type="entry name" value="Acyl-CoA N-acyltransferases (Nat)"/>
    <property type="match status" value="1"/>
</dbReference>
<dbReference type="CDD" id="cd04301">
    <property type="entry name" value="NAT_SF"/>
    <property type="match status" value="1"/>
</dbReference>
<dbReference type="InterPro" id="IPR050832">
    <property type="entry name" value="Bact_Acetyltransf"/>
</dbReference>
<dbReference type="PANTHER" id="PTHR43877:SF2">
    <property type="entry name" value="AMINOALKYLPHOSPHONATE N-ACETYLTRANSFERASE-RELATED"/>
    <property type="match status" value="1"/>
</dbReference>
<keyword evidence="1 4" id="KW-0808">Transferase</keyword>
<reference evidence="5" key="1">
    <citation type="submission" date="2011-03" db="EMBL/GenBank/DDBJ databases">
        <title>Draft genome sequence of Brevundimonas diminuta.</title>
        <authorList>
            <person name="Brown P.J.B."/>
            <person name="Buechlein A."/>
            <person name="Hemmerich C."/>
            <person name="Brun Y.V."/>
        </authorList>
    </citation>
    <scope>NUCLEOTIDE SEQUENCE [LARGE SCALE GENOMIC DNA]</scope>
    <source>
        <strain evidence="5">C19</strain>
    </source>
</reference>
<keyword evidence="5" id="KW-1185">Reference proteome</keyword>
<dbReference type="HOGENOM" id="CLU_013985_19_6_5"/>
<protein>
    <submittedName>
        <fullName evidence="4">Acetyltransferase GNAT family protein</fullName>
    </submittedName>
</protein>
<evidence type="ECO:0000259" key="3">
    <source>
        <dbReference type="PROSITE" id="PS51186"/>
    </source>
</evidence>
<sequence>MVLYRAAAASGGLSRKPDEITHAYVAGFLHQAVEAGISLMAVRDGQVLGEIHGWPMPQSQFAHVFGDITIAVRPEAQGQGVGRALFQGLIADITTMLPQIRRIELGCRESNARAIALYESLGFVVEGRLKQRVFDEGGFYEDDLAMALLVR</sequence>
<dbReference type="EMBL" id="GL883077">
    <property type="protein sequence ID" value="EGF93414.1"/>
    <property type="molecule type" value="Genomic_DNA"/>
</dbReference>
<dbReference type="InterPro" id="IPR000182">
    <property type="entry name" value="GNAT_dom"/>
</dbReference>
<organism evidence="4 5">
    <name type="scientific">Asticcacaulis biprosthecium C19</name>
    <dbReference type="NCBI Taxonomy" id="715226"/>
    <lineage>
        <taxon>Bacteria</taxon>
        <taxon>Pseudomonadati</taxon>
        <taxon>Pseudomonadota</taxon>
        <taxon>Alphaproteobacteria</taxon>
        <taxon>Caulobacterales</taxon>
        <taxon>Caulobacteraceae</taxon>
        <taxon>Asticcacaulis</taxon>
    </lineage>
</organism>
<dbReference type="InterPro" id="IPR016181">
    <property type="entry name" value="Acyl_CoA_acyltransferase"/>
</dbReference>
<evidence type="ECO:0000313" key="5">
    <source>
        <dbReference type="Proteomes" id="UP000006512"/>
    </source>
</evidence>
<dbReference type="Pfam" id="PF00583">
    <property type="entry name" value="Acetyltransf_1"/>
    <property type="match status" value="1"/>
</dbReference>
<accession>F4QL39</accession>
<dbReference type="PANTHER" id="PTHR43877">
    <property type="entry name" value="AMINOALKYLPHOSPHONATE N-ACETYLTRANSFERASE-RELATED-RELATED"/>
    <property type="match status" value="1"/>
</dbReference>
<proteinExistence type="predicted"/>
<dbReference type="Gene3D" id="3.40.630.30">
    <property type="match status" value="1"/>
</dbReference>
<evidence type="ECO:0000256" key="2">
    <source>
        <dbReference type="ARBA" id="ARBA00023315"/>
    </source>
</evidence>
<dbReference type="Proteomes" id="UP000006512">
    <property type="component" value="Unassembled WGS sequence"/>
</dbReference>
<evidence type="ECO:0000313" key="4">
    <source>
        <dbReference type="EMBL" id="EGF93414.1"/>
    </source>
</evidence>
<dbReference type="PROSITE" id="PS51186">
    <property type="entry name" value="GNAT"/>
    <property type="match status" value="1"/>
</dbReference>
<dbReference type="AlphaFoldDB" id="F4QL39"/>
<name>F4QL39_9CAUL</name>
<gene>
    <name evidence="4" type="ORF">ABI_18540</name>
</gene>
<evidence type="ECO:0000256" key="1">
    <source>
        <dbReference type="ARBA" id="ARBA00022679"/>
    </source>
</evidence>
<dbReference type="eggNOG" id="COG0456">
    <property type="taxonomic scope" value="Bacteria"/>
</dbReference>
<feature type="domain" description="N-acetyltransferase" evidence="3">
    <location>
        <begin position="2"/>
        <end position="151"/>
    </location>
</feature>
<dbReference type="STRING" id="715226.ABI_18540"/>